<evidence type="ECO:0000313" key="2">
    <source>
        <dbReference type="EMBL" id="TMR32218.1"/>
    </source>
</evidence>
<sequence>MLDRRATVDGAWWPYSRDAAAELPGLIAAVDQRLGRTTLSVGVYRDSWDHVPRRIPARGREIRVGWIRHADPRVITLIPAGAEPISLLVIEPGTVSTVAEAALRRTTQDTTGFEPGGIRAIAHLPAAARTPPFRGRPATVPGFSDRSTS</sequence>
<keyword evidence="3" id="KW-1185">Reference proteome</keyword>
<protein>
    <submittedName>
        <fullName evidence="2">Uncharacterized protein</fullName>
    </submittedName>
</protein>
<dbReference type="Proteomes" id="UP000306628">
    <property type="component" value="Unassembled WGS sequence"/>
</dbReference>
<feature type="region of interest" description="Disordered" evidence="1">
    <location>
        <begin position="129"/>
        <end position="149"/>
    </location>
</feature>
<evidence type="ECO:0000313" key="3">
    <source>
        <dbReference type="Proteomes" id="UP000306628"/>
    </source>
</evidence>
<reference evidence="2 3" key="1">
    <citation type="submission" date="2019-05" db="EMBL/GenBank/DDBJ databases">
        <title>Draft genome sequence of Nonomuraea zeae DSM 100528.</title>
        <authorList>
            <person name="Saricaoglu S."/>
            <person name="Isik K."/>
        </authorList>
    </citation>
    <scope>NUCLEOTIDE SEQUENCE [LARGE SCALE GENOMIC DNA]</scope>
    <source>
        <strain evidence="2 3">DSM 100528</strain>
    </source>
</reference>
<accession>A0A5S4GGX5</accession>
<dbReference type="InterPro" id="IPR046036">
    <property type="entry name" value="DUF5994"/>
</dbReference>
<dbReference type="Pfam" id="PF19457">
    <property type="entry name" value="DUF5994"/>
    <property type="match status" value="1"/>
</dbReference>
<dbReference type="AlphaFoldDB" id="A0A5S4GGX5"/>
<evidence type="ECO:0000256" key="1">
    <source>
        <dbReference type="SAM" id="MobiDB-lite"/>
    </source>
</evidence>
<proteinExistence type="predicted"/>
<gene>
    <name evidence="2" type="ORF">ETD85_23320</name>
</gene>
<organism evidence="2 3">
    <name type="scientific">Nonomuraea zeae</name>
    <dbReference type="NCBI Taxonomy" id="1642303"/>
    <lineage>
        <taxon>Bacteria</taxon>
        <taxon>Bacillati</taxon>
        <taxon>Actinomycetota</taxon>
        <taxon>Actinomycetes</taxon>
        <taxon>Streptosporangiales</taxon>
        <taxon>Streptosporangiaceae</taxon>
        <taxon>Nonomuraea</taxon>
    </lineage>
</organism>
<comment type="caution">
    <text evidence="2">The sequence shown here is derived from an EMBL/GenBank/DDBJ whole genome shotgun (WGS) entry which is preliminary data.</text>
</comment>
<dbReference type="EMBL" id="VCKX01000072">
    <property type="protein sequence ID" value="TMR32218.1"/>
    <property type="molecule type" value="Genomic_DNA"/>
</dbReference>
<name>A0A5S4GGX5_9ACTN</name>
<dbReference type="OrthoDB" id="3785441at2"/>